<name>A0A6C0HEI8_9ZZZZ</name>
<sequence>MSSLPPEGLLNIFEPGLIRGSAKLSYQPHKRYFYVEHPIEGWRVYLRMACFLHEVGSNDPSRFLVVKRKDADPSSKAWEPPKGQMEGKDATPKNAPLIELMAENVRRETLEEAKIENIHNLIYTGLVVQSREKEYPPNHYFQYHSFKAFVTPQEIEKAQQTFDWLVSHPKAFARMKSDVREKDALTWFDPRKTRLMGRWAPSIVALYLNDIKTLQSR</sequence>
<feature type="domain" description="Nudix hydrolase" evidence="1">
    <location>
        <begin position="42"/>
        <end position="212"/>
    </location>
</feature>
<proteinExistence type="predicted"/>
<dbReference type="InterPro" id="IPR000086">
    <property type="entry name" value="NUDIX_hydrolase_dom"/>
</dbReference>
<organism evidence="2">
    <name type="scientific">viral metagenome</name>
    <dbReference type="NCBI Taxonomy" id="1070528"/>
    <lineage>
        <taxon>unclassified sequences</taxon>
        <taxon>metagenomes</taxon>
        <taxon>organismal metagenomes</taxon>
    </lineage>
</organism>
<dbReference type="CDD" id="cd02883">
    <property type="entry name" value="NUDIX_Hydrolase"/>
    <property type="match status" value="1"/>
</dbReference>
<dbReference type="SUPFAM" id="SSF55811">
    <property type="entry name" value="Nudix"/>
    <property type="match status" value="1"/>
</dbReference>
<evidence type="ECO:0000259" key="1">
    <source>
        <dbReference type="PROSITE" id="PS51462"/>
    </source>
</evidence>
<dbReference type="AlphaFoldDB" id="A0A6C0HEI8"/>
<dbReference type="PROSITE" id="PS51462">
    <property type="entry name" value="NUDIX"/>
    <property type="match status" value="1"/>
</dbReference>
<accession>A0A6C0HEI8</accession>
<protein>
    <recommendedName>
        <fullName evidence="1">Nudix hydrolase domain-containing protein</fullName>
    </recommendedName>
</protein>
<dbReference type="InterPro" id="IPR015797">
    <property type="entry name" value="NUDIX_hydrolase-like_dom_sf"/>
</dbReference>
<dbReference type="Gene3D" id="3.90.79.10">
    <property type="entry name" value="Nucleoside Triphosphate Pyrophosphohydrolase"/>
    <property type="match status" value="1"/>
</dbReference>
<dbReference type="EMBL" id="MN739944">
    <property type="protein sequence ID" value="QHT79018.1"/>
    <property type="molecule type" value="Genomic_DNA"/>
</dbReference>
<evidence type="ECO:0000313" key="2">
    <source>
        <dbReference type="EMBL" id="QHT79018.1"/>
    </source>
</evidence>
<reference evidence="2" key="1">
    <citation type="journal article" date="2020" name="Nature">
        <title>Giant virus diversity and host interactions through global metagenomics.</title>
        <authorList>
            <person name="Schulz F."/>
            <person name="Roux S."/>
            <person name="Paez-Espino D."/>
            <person name="Jungbluth S."/>
            <person name="Walsh D.A."/>
            <person name="Denef V.J."/>
            <person name="McMahon K.D."/>
            <person name="Konstantinidis K.T."/>
            <person name="Eloe-Fadrosh E.A."/>
            <person name="Kyrpides N.C."/>
            <person name="Woyke T."/>
        </authorList>
    </citation>
    <scope>NUCLEOTIDE SEQUENCE</scope>
    <source>
        <strain evidence="2">GVMAG-M-3300023179-97</strain>
    </source>
</reference>